<dbReference type="AlphaFoldDB" id="A0A4Y9ZRW4"/>
<name>A0A4Y9ZRW4_9AGAM</name>
<dbReference type="Proteomes" id="UP000298061">
    <property type="component" value="Unassembled WGS sequence"/>
</dbReference>
<sequence>MSETIPTTATLPASPSGAQPSSSAPAGNHSGLAIFIAELQASLLAQQPPPQAGPSQALHAQGPGEVLTFPIDMAENIIGFDQGLILSEGEIHQQQGESLLAMPVGEIEVVQGTFDEVTFEEVALDEGVVDEADLDIDESSDGGDTEEMDWNDDDAEDTLGGDSSFWA</sequence>
<feature type="region of interest" description="Disordered" evidence="1">
    <location>
        <begin position="130"/>
        <end position="167"/>
    </location>
</feature>
<evidence type="ECO:0000256" key="1">
    <source>
        <dbReference type="SAM" id="MobiDB-lite"/>
    </source>
</evidence>
<feature type="compositionally biased region" description="Acidic residues" evidence="1">
    <location>
        <begin position="130"/>
        <end position="159"/>
    </location>
</feature>
<keyword evidence="3" id="KW-1185">Reference proteome</keyword>
<dbReference type="EMBL" id="SFCI01000944">
    <property type="protein sequence ID" value="TFY77325.1"/>
    <property type="molecule type" value="Genomic_DNA"/>
</dbReference>
<comment type="caution">
    <text evidence="2">The sequence shown here is derived from an EMBL/GenBank/DDBJ whole genome shotgun (WGS) entry which is preliminary data.</text>
</comment>
<feature type="compositionally biased region" description="Low complexity" evidence="1">
    <location>
        <begin position="12"/>
        <end position="26"/>
    </location>
</feature>
<gene>
    <name evidence="2" type="ORF">EWM64_g6686</name>
</gene>
<accession>A0A4Y9ZRW4</accession>
<evidence type="ECO:0000313" key="3">
    <source>
        <dbReference type="Proteomes" id="UP000298061"/>
    </source>
</evidence>
<organism evidence="2 3">
    <name type="scientific">Hericium alpestre</name>
    <dbReference type="NCBI Taxonomy" id="135208"/>
    <lineage>
        <taxon>Eukaryota</taxon>
        <taxon>Fungi</taxon>
        <taxon>Dikarya</taxon>
        <taxon>Basidiomycota</taxon>
        <taxon>Agaricomycotina</taxon>
        <taxon>Agaricomycetes</taxon>
        <taxon>Russulales</taxon>
        <taxon>Hericiaceae</taxon>
        <taxon>Hericium</taxon>
    </lineage>
</organism>
<proteinExistence type="predicted"/>
<evidence type="ECO:0000313" key="2">
    <source>
        <dbReference type="EMBL" id="TFY77325.1"/>
    </source>
</evidence>
<reference evidence="2 3" key="1">
    <citation type="submission" date="2019-02" db="EMBL/GenBank/DDBJ databases">
        <title>Genome sequencing of the rare red list fungi Hericium alpestre (H. flagellum).</title>
        <authorList>
            <person name="Buettner E."/>
            <person name="Kellner H."/>
        </authorList>
    </citation>
    <scope>NUCLEOTIDE SEQUENCE [LARGE SCALE GENOMIC DNA]</scope>
    <source>
        <strain evidence="2 3">DSM 108284</strain>
    </source>
</reference>
<protein>
    <submittedName>
        <fullName evidence="2">Uncharacterized protein</fullName>
    </submittedName>
</protein>
<feature type="compositionally biased region" description="Polar residues" evidence="1">
    <location>
        <begin position="1"/>
        <end position="11"/>
    </location>
</feature>
<feature type="region of interest" description="Disordered" evidence="1">
    <location>
        <begin position="1"/>
        <end position="26"/>
    </location>
</feature>